<evidence type="ECO:0000256" key="2">
    <source>
        <dbReference type="ARBA" id="ARBA00022833"/>
    </source>
</evidence>
<dbReference type="GO" id="GO:0005740">
    <property type="term" value="C:mitochondrial envelope"/>
    <property type="evidence" value="ECO:0007669"/>
    <property type="project" value="InterPro"/>
</dbReference>
<dbReference type="EMBL" id="ASPP01017912">
    <property type="protein sequence ID" value="ETO16720.1"/>
    <property type="molecule type" value="Genomic_DNA"/>
</dbReference>
<dbReference type="AlphaFoldDB" id="X6MUC4"/>
<dbReference type="InterPro" id="IPR013087">
    <property type="entry name" value="Znf_C2H2_type"/>
</dbReference>
<evidence type="ECO:0000313" key="5">
    <source>
        <dbReference type="Proteomes" id="UP000023152"/>
    </source>
</evidence>
<protein>
    <recommendedName>
        <fullName evidence="3">C2H2-type domain-containing protein</fullName>
    </recommendedName>
</protein>
<dbReference type="InterPro" id="IPR036972">
    <property type="entry name" value="Cyt_c_oxidase_su5b_sf"/>
</dbReference>
<dbReference type="Gene3D" id="2.60.11.10">
    <property type="entry name" value="Cytochrome c oxidase, subunit Vb"/>
    <property type="match status" value="1"/>
</dbReference>
<dbReference type="GO" id="GO:0045277">
    <property type="term" value="C:respiratory chain complex IV"/>
    <property type="evidence" value="ECO:0007669"/>
    <property type="project" value="InterPro"/>
</dbReference>
<comment type="caution">
    <text evidence="4">The sequence shown here is derived from an EMBL/GenBank/DDBJ whole genome shotgun (WGS) entry which is preliminary data.</text>
</comment>
<organism evidence="4 5">
    <name type="scientific">Reticulomyxa filosa</name>
    <dbReference type="NCBI Taxonomy" id="46433"/>
    <lineage>
        <taxon>Eukaryota</taxon>
        <taxon>Sar</taxon>
        <taxon>Rhizaria</taxon>
        <taxon>Retaria</taxon>
        <taxon>Foraminifera</taxon>
        <taxon>Monothalamids</taxon>
        <taxon>Reticulomyxidae</taxon>
        <taxon>Reticulomyxa</taxon>
    </lineage>
</organism>
<dbReference type="GO" id="GO:0006123">
    <property type="term" value="P:mitochondrial electron transport, cytochrome c to oxygen"/>
    <property type="evidence" value="ECO:0007669"/>
    <property type="project" value="InterPro"/>
</dbReference>
<accession>X6MUC4</accession>
<dbReference type="GO" id="GO:0046872">
    <property type="term" value="F:metal ion binding"/>
    <property type="evidence" value="ECO:0007669"/>
    <property type="project" value="UniProtKB-KW"/>
</dbReference>
<dbReference type="Pfam" id="PF01215">
    <property type="entry name" value="COX5B"/>
    <property type="match status" value="1"/>
</dbReference>
<dbReference type="InterPro" id="IPR002124">
    <property type="entry name" value="Cyt_c_oxidase_su5b"/>
</dbReference>
<keyword evidence="5" id="KW-1185">Reference proteome</keyword>
<keyword evidence="1" id="KW-0479">Metal-binding</keyword>
<reference evidence="4 5" key="1">
    <citation type="journal article" date="2013" name="Curr. Biol.">
        <title>The Genome of the Foraminiferan Reticulomyxa filosa.</title>
        <authorList>
            <person name="Glockner G."/>
            <person name="Hulsmann N."/>
            <person name="Schleicher M."/>
            <person name="Noegel A.A."/>
            <person name="Eichinger L."/>
            <person name="Gallinger C."/>
            <person name="Pawlowski J."/>
            <person name="Sierra R."/>
            <person name="Euteneuer U."/>
            <person name="Pillet L."/>
            <person name="Moustafa A."/>
            <person name="Platzer M."/>
            <person name="Groth M."/>
            <person name="Szafranski K."/>
            <person name="Schliwa M."/>
        </authorList>
    </citation>
    <scope>NUCLEOTIDE SEQUENCE [LARGE SCALE GENOMIC DNA]</scope>
</reference>
<evidence type="ECO:0000259" key="3">
    <source>
        <dbReference type="PROSITE" id="PS00028"/>
    </source>
</evidence>
<evidence type="ECO:0000256" key="1">
    <source>
        <dbReference type="ARBA" id="ARBA00022723"/>
    </source>
</evidence>
<dbReference type="Proteomes" id="UP000023152">
    <property type="component" value="Unassembled WGS sequence"/>
</dbReference>
<feature type="domain" description="C2H2-type" evidence="3">
    <location>
        <begin position="216"/>
        <end position="238"/>
    </location>
</feature>
<name>X6MUC4_RETFI</name>
<evidence type="ECO:0000313" key="4">
    <source>
        <dbReference type="EMBL" id="ETO16720.1"/>
    </source>
</evidence>
<dbReference type="PANTHER" id="PTHR10122:SF0">
    <property type="entry name" value="CYTOCHROME C OXIDASE SUBUNIT 5B, ISOFORM A-RELATED"/>
    <property type="match status" value="1"/>
</dbReference>
<sequence>MAKFFQPLSNKALRSKISLKLISPVVSNSLLRVCAPPVICQQRHFSGPQEPPDTRRPEDVDPDWWDAWHWANIIDDIEFEIQHWDPDWSILPLEDLQYDLKFATKMYEWRSLEKPKYLTPAEAWEQGVIESEFGYIGGKLRAELDHRVIGGRGGLDTHQTYYDDAALYGPFGTEESPVLIPSRGRWRIIGCRGGYHGEVEHELAWIPIRQGPKHRCPLCGQIFQLWTTDSSHPDHPYHDPKKDYEAELIRMLIVQILMLFAKKEIEGHLIFVCQNSQKTAIFFYYGQNVIPQILFYDKKSINFHY</sequence>
<gene>
    <name evidence="4" type="ORF">RFI_20618</name>
</gene>
<keyword evidence="2" id="KW-0862">Zinc</keyword>
<dbReference type="PANTHER" id="PTHR10122">
    <property type="entry name" value="CYTOCHROME C OXIDASE SUBUNIT 5B, MITOCHONDRIAL"/>
    <property type="match status" value="1"/>
</dbReference>
<dbReference type="PROSITE" id="PS51359">
    <property type="entry name" value="COX5B_2"/>
    <property type="match status" value="1"/>
</dbReference>
<dbReference type="SUPFAM" id="SSF57802">
    <property type="entry name" value="Rubredoxin-like"/>
    <property type="match status" value="1"/>
</dbReference>
<proteinExistence type="predicted"/>
<dbReference type="PROSITE" id="PS00028">
    <property type="entry name" value="ZINC_FINGER_C2H2_1"/>
    <property type="match status" value="1"/>
</dbReference>